<dbReference type="EMBL" id="AP025314">
    <property type="protein sequence ID" value="BDD10281.1"/>
    <property type="molecule type" value="Genomic_DNA"/>
</dbReference>
<reference evidence="1 2" key="1">
    <citation type="submission" date="2021-12" db="EMBL/GenBank/DDBJ databases">
        <title>Genome sequencing of bacteria with rrn-lacking chromosome and rrn-plasmid.</title>
        <authorList>
            <person name="Anda M."/>
            <person name="Iwasaki W."/>
        </authorList>
    </citation>
    <scope>NUCLEOTIDE SEQUENCE [LARGE SCALE GENOMIC DNA]</scope>
    <source>
        <strain evidence="1 2">DSM 100852</strain>
    </source>
</reference>
<keyword evidence="2" id="KW-1185">Reference proteome</keyword>
<protein>
    <recommendedName>
        <fullName evidence="3">STAS/SEC14 domain-containing protein</fullName>
    </recommendedName>
</protein>
<name>A0AAU9CDT4_9BACT</name>
<evidence type="ECO:0000313" key="2">
    <source>
        <dbReference type="Proteomes" id="UP001348817"/>
    </source>
</evidence>
<sequence length="131" mass="15038">MDIYFETNYLQVKYDPKQQLVLQVWDGFVSKRAFEEGVDAITECVIKNKALNMVADTKNLTILPISYLEYSMSRLSEMEESGLRVLFLVAPNNVFASSAVRKFKDREKKGGKARVEIVDTQHKALSWIKTI</sequence>
<dbReference type="KEGG" id="fax:FUAX_27130"/>
<accession>A0AAU9CDT4</accession>
<dbReference type="Proteomes" id="UP001348817">
    <property type="component" value="Chromosome"/>
</dbReference>
<gene>
    <name evidence="1" type="ORF">FUAX_27130</name>
</gene>
<organism evidence="1 2">
    <name type="scientific">Fulvitalea axinellae</name>
    <dbReference type="NCBI Taxonomy" id="1182444"/>
    <lineage>
        <taxon>Bacteria</taxon>
        <taxon>Pseudomonadati</taxon>
        <taxon>Bacteroidota</taxon>
        <taxon>Cytophagia</taxon>
        <taxon>Cytophagales</taxon>
        <taxon>Persicobacteraceae</taxon>
        <taxon>Fulvitalea</taxon>
    </lineage>
</organism>
<dbReference type="RefSeq" id="WP_338391849.1">
    <property type="nucleotide sequence ID" value="NZ_AP025314.1"/>
</dbReference>
<dbReference type="AlphaFoldDB" id="A0AAU9CDT4"/>
<proteinExistence type="predicted"/>
<evidence type="ECO:0008006" key="3">
    <source>
        <dbReference type="Google" id="ProtNLM"/>
    </source>
</evidence>
<evidence type="ECO:0000313" key="1">
    <source>
        <dbReference type="EMBL" id="BDD10281.1"/>
    </source>
</evidence>